<dbReference type="PANTHER" id="PTHR46558">
    <property type="entry name" value="TRACRIPTIONAL REGULATORY PROTEIN-RELATED-RELATED"/>
    <property type="match status" value="1"/>
</dbReference>
<dbReference type="eggNOG" id="COG1396">
    <property type="taxonomic scope" value="Bacteria"/>
</dbReference>
<dbReference type="Proteomes" id="UP000014136">
    <property type="component" value="Unassembled WGS sequence"/>
</dbReference>
<comment type="caution">
    <text evidence="3">The sequence shown here is derived from an EMBL/GenBank/DDBJ whole genome shotgun (WGS) entry which is preliminary data.</text>
</comment>
<dbReference type="PANTHER" id="PTHR46558:SF13">
    <property type="entry name" value="HTH-TYPE TRANSCRIPTIONAL REGULATOR IMMR"/>
    <property type="match status" value="1"/>
</dbReference>
<dbReference type="Pfam" id="PF01381">
    <property type="entry name" value="HTH_3"/>
    <property type="match status" value="1"/>
</dbReference>
<sequence length="125" mass="14443">MTDNIIGKKIMDLRKQHNWSQETLAEKLDTSKSTISKIENGSRKLTTDELIRLTEIFNMSADYLLGLKNVPSELQTNHCDLANLLNSDIQLKYADKFIVSEDEKDFFNTVISGHYQLKKQVQKHE</sequence>
<proteinExistence type="predicted"/>
<name>S0JCC9_9ENTE</name>
<dbReference type="SUPFAM" id="SSF47413">
    <property type="entry name" value="lambda repressor-like DNA-binding domains"/>
    <property type="match status" value="1"/>
</dbReference>
<evidence type="ECO:0000313" key="4">
    <source>
        <dbReference type="Proteomes" id="UP000014136"/>
    </source>
</evidence>
<dbReference type="OrthoDB" id="9805856at2"/>
<dbReference type="RefSeq" id="WP_016174049.1">
    <property type="nucleotide sequence ID" value="NZ_KE136389.1"/>
</dbReference>
<evidence type="ECO:0000256" key="1">
    <source>
        <dbReference type="ARBA" id="ARBA00023125"/>
    </source>
</evidence>
<organism evidence="3 4">
    <name type="scientific">Enterococcus saccharolyticus subsp. saccharolyticus ATCC 43076</name>
    <dbReference type="NCBI Taxonomy" id="1139996"/>
    <lineage>
        <taxon>Bacteria</taxon>
        <taxon>Bacillati</taxon>
        <taxon>Bacillota</taxon>
        <taxon>Bacilli</taxon>
        <taxon>Lactobacillales</taxon>
        <taxon>Enterococcaceae</taxon>
        <taxon>Enterococcus</taxon>
    </lineage>
</organism>
<reference evidence="3 4" key="1">
    <citation type="submission" date="2013-03" db="EMBL/GenBank/DDBJ databases">
        <title>The Genome Sequence of Enterococcus saccharolyticus ATCC_43076 (Illumina only assembly).</title>
        <authorList>
            <consortium name="The Broad Institute Genomics Platform"/>
            <consortium name="The Broad Institute Genome Sequencing Center for Infectious Disease"/>
            <person name="Earl A."/>
            <person name="Russ C."/>
            <person name="Gilmore M."/>
            <person name="Surin D."/>
            <person name="Walker B."/>
            <person name="Young S."/>
            <person name="Zeng Q."/>
            <person name="Gargeya S."/>
            <person name="Fitzgerald M."/>
            <person name="Haas B."/>
            <person name="Abouelleil A."/>
            <person name="Allen A.W."/>
            <person name="Alvarado L."/>
            <person name="Arachchi H.M."/>
            <person name="Berlin A.M."/>
            <person name="Chapman S.B."/>
            <person name="Gainer-Dewar J."/>
            <person name="Goldberg J."/>
            <person name="Griggs A."/>
            <person name="Gujja S."/>
            <person name="Hansen M."/>
            <person name="Howarth C."/>
            <person name="Imamovic A."/>
            <person name="Ireland A."/>
            <person name="Larimer J."/>
            <person name="McCowan C."/>
            <person name="Murphy C."/>
            <person name="Pearson M."/>
            <person name="Poon T.W."/>
            <person name="Priest M."/>
            <person name="Roberts A."/>
            <person name="Saif S."/>
            <person name="Shea T."/>
            <person name="Sisk P."/>
            <person name="Sykes S."/>
            <person name="Wortman J."/>
            <person name="Nusbaum C."/>
            <person name="Birren B."/>
        </authorList>
    </citation>
    <scope>NUCLEOTIDE SEQUENCE [LARGE SCALE GENOMIC DNA]</scope>
    <source>
        <strain evidence="3 4">ATCC 43076</strain>
    </source>
</reference>
<gene>
    <name evidence="3" type="ORF">OMQ_00238</name>
</gene>
<keyword evidence="4" id="KW-1185">Reference proteome</keyword>
<dbReference type="SMART" id="SM00530">
    <property type="entry name" value="HTH_XRE"/>
    <property type="match status" value="1"/>
</dbReference>
<protein>
    <recommendedName>
        <fullName evidence="2">HTH cro/C1-type domain-containing protein</fullName>
    </recommendedName>
</protein>
<dbReference type="PROSITE" id="PS50943">
    <property type="entry name" value="HTH_CROC1"/>
    <property type="match status" value="1"/>
</dbReference>
<dbReference type="Gene3D" id="1.10.260.40">
    <property type="entry name" value="lambda repressor-like DNA-binding domains"/>
    <property type="match status" value="1"/>
</dbReference>
<evidence type="ECO:0000313" key="3">
    <source>
        <dbReference type="EMBL" id="EOT30534.1"/>
    </source>
</evidence>
<evidence type="ECO:0000259" key="2">
    <source>
        <dbReference type="PROSITE" id="PS50943"/>
    </source>
</evidence>
<dbReference type="GO" id="GO:0003677">
    <property type="term" value="F:DNA binding"/>
    <property type="evidence" value="ECO:0007669"/>
    <property type="project" value="UniProtKB-KW"/>
</dbReference>
<dbReference type="AlphaFoldDB" id="S0JCC9"/>
<dbReference type="InterPro" id="IPR010982">
    <property type="entry name" value="Lambda_DNA-bd_dom_sf"/>
</dbReference>
<dbReference type="InterPro" id="IPR001387">
    <property type="entry name" value="Cro/C1-type_HTH"/>
</dbReference>
<dbReference type="PATRIC" id="fig|1139996.3.peg.229"/>
<keyword evidence="1" id="KW-0238">DNA-binding</keyword>
<accession>S0JCC9</accession>
<dbReference type="EMBL" id="AHYT01000001">
    <property type="protein sequence ID" value="EOT30534.1"/>
    <property type="molecule type" value="Genomic_DNA"/>
</dbReference>
<feature type="domain" description="HTH cro/C1-type" evidence="2">
    <location>
        <begin position="10"/>
        <end position="64"/>
    </location>
</feature>
<dbReference type="HOGENOM" id="CLU_066192_4_7_9"/>
<dbReference type="STRING" id="41997.RV16_GL000427"/>
<dbReference type="CDD" id="cd00093">
    <property type="entry name" value="HTH_XRE"/>
    <property type="match status" value="1"/>
</dbReference>